<comment type="subcellular location">
    <subcellularLocation>
        <location evidence="1">Cell membrane</location>
        <topology evidence="1">Multi-pass membrane protein</topology>
    </subcellularLocation>
</comment>
<dbReference type="GO" id="GO:0015087">
    <property type="term" value="F:cobalt ion transmembrane transporter activity"/>
    <property type="evidence" value="ECO:0007669"/>
    <property type="project" value="TreeGrafter"/>
</dbReference>
<evidence type="ECO:0000256" key="5">
    <source>
        <dbReference type="ARBA" id="ARBA00022692"/>
    </source>
</evidence>
<evidence type="ECO:0000256" key="11">
    <source>
        <dbReference type="ARBA" id="ARBA00045497"/>
    </source>
</evidence>
<keyword evidence="4" id="KW-1003">Cell membrane</keyword>
<dbReference type="InterPro" id="IPR002523">
    <property type="entry name" value="MgTranspt_CorA/ZnTranspt_ZntB"/>
</dbReference>
<dbReference type="Gene3D" id="1.20.58.340">
    <property type="entry name" value="Magnesium transport protein CorA, transmembrane region"/>
    <property type="match status" value="2"/>
</dbReference>
<sequence>MSEASAPVSNPACVVNCAVYAPDGVRRDIALDAISDVLAQDDGSFVWIGLYEPDDASLEKLQEEFDLHELAIEDAHNAHQRPKVEAYGQALFLAVNTAQMVDGQLLFGETHIFVGPNYLITVRHGASLSYAHARARVEREPALLALGPSYALYAVLDFIVDNYLPIADQFKATLRALERDIFSDAYRRSTLVRLYDLKRELTEMRMSVAPLIDVLSQLVRSPSPQIPEETRFYFRDVHDHVIRVNDTVDALRDLLGTAMAVNQSLVTLAQGETVRKLGAWAALLAAPTLITSWYGMNFRSMPELDGRYAYPLLVLFVGAVCFGLYRLFRRIGWL</sequence>
<dbReference type="GO" id="GO:0000287">
    <property type="term" value="F:magnesium ion binding"/>
    <property type="evidence" value="ECO:0007669"/>
    <property type="project" value="TreeGrafter"/>
</dbReference>
<evidence type="ECO:0000313" key="14">
    <source>
        <dbReference type="Proteomes" id="UP000324973"/>
    </source>
</evidence>
<keyword evidence="6" id="KW-0460">Magnesium</keyword>
<accession>A0A5D4XUP4</accession>
<dbReference type="Proteomes" id="UP000324973">
    <property type="component" value="Unassembled WGS sequence"/>
</dbReference>
<dbReference type="GO" id="GO:0050897">
    <property type="term" value="F:cobalt ion binding"/>
    <property type="evidence" value="ECO:0007669"/>
    <property type="project" value="TreeGrafter"/>
</dbReference>
<evidence type="ECO:0000256" key="9">
    <source>
        <dbReference type="ARBA" id="ARBA00023136"/>
    </source>
</evidence>
<dbReference type="SUPFAM" id="SSF143865">
    <property type="entry name" value="CorA soluble domain-like"/>
    <property type="match status" value="1"/>
</dbReference>
<dbReference type="GO" id="GO:0005886">
    <property type="term" value="C:plasma membrane"/>
    <property type="evidence" value="ECO:0007669"/>
    <property type="project" value="UniProtKB-SubCell"/>
</dbReference>
<dbReference type="SUPFAM" id="SSF144083">
    <property type="entry name" value="Magnesium transport protein CorA, transmembrane region"/>
    <property type="match status" value="1"/>
</dbReference>
<dbReference type="AlphaFoldDB" id="A0A5D4XUP4"/>
<dbReference type="Gene3D" id="3.30.460.20">
    <property type="entry name" value="CorA soluble domain-like"/>
    <property type="match status" value="1"/>
</dbReference>
<evidence type="ECO:0000256" key="6">
    <source>
        <dbReference type="ARBA" id="ARBA00022842"/>
    </source>
</evidence>
<organism evidence="13 14">
    <name type="scientific">Luteimonas viscosa</name>
    <dbReference type="NCBI Taxonomy" id="1132694"/>
    <lineage>
        <taxon>Bacteria</taxon>
        <taxon>Pseudomonadati</taxon>
        <taxon>Pseudomonadota</taxon>
        <taxon>Gammaproteobacteria</taxon>
        <taxon>Lysobacterales</taxon>
        <taxon>Lysobacteraceae</taxon>
        <taxon>Luteimonas</taxon>
    </lineage>
</organism>
<evidence type="ECO:0000313" key="13">
    <source>
        <dbReference type="EMBL" id="TYT27191.1"/>
    </source>
</evidence>
<evidence type="ECO:0000256" key="3">
    <source>
        <dbReference type="ARBA" id="ARBA00022448"/>
    </source>
</evidence>
<dbReference type="PANTHER" id="PTHR46494">
    <property type="entry name" value="CORA FAMILY METAL ION TRANSPORTER (EUROFUNG)"/>
    <property type="match status" value="1"/>
</dbReference>
<evidence type="ECO:0000256" key="8">
    <source>
        <dbReference type="ARBA" id="ARBA00023065"/>
    </source>
</evidence>
<keyword evidence="5 12" id="KW-0812">Transmembrane</keyword>
<keyword evidence="7 12" id="KW-1133">Transmembrane helix</keyword>
<dbReference type="InterPro" id="IPR045861">
    <property type="entry name" value="CorA_cytoplasmic_dom"/>
</dbReference>
<comment type="catalytic activity">
    <reaction evidence="10">
        <text>Mg(2+)(in) = Mg(2+)(out)</text>
        <dbReference type="Rhea" id="RHEA:29827"/>
        <dbReference type="ChEBI" id="CHEBI:18420"/>
    </reaction>
</comment>
<evidence type="ECO:0000256" key="7">
    <source>
        <dbReference type="ARBA" id="ARBA00022989"/>
    </source>
</evidence>
<evidence type="ECO:0000256" key="1">
    <source>
        <dbReference type="ARBA" id="ARBA00004651"/>
    </source>
</evidence>
<evidence type="ECO:0000256" key="2">
    <source>
        <dbReference type="ARBA" id="ARBA00009765"/>
    </source>
</evidence>
<dbReference type="Pfam" id="PF01544">
    <property type="entry name" value="CorA"/>
    <property type="match status" value="1"/>
</dbReference>
<feature type="transmembrane region" description="Helical" evidence="12">
    <location>
        <begin position="277"/>
        <end position="296"/>
    </location>
</feature>
<dbReference type="CDD" id="cd12830">
    <property type="entry name" value="MtCorA-like"/>
    <property type="match status" value="1"/>
</dbReference>
<name>A0A5D4XUP4_9GAMM</name>
<evidence type="ECO:0000256" key="10">
    <source>
        <dbReference type="ARBA" id="ARBA00034269"/>
    </source>
</evidence>
<reference evidence="13 14" key="1">
    <citation type="submission" date="2019-08" db="EMBL/GenBank/DDBJ databases">
        <title>Luteimonas viscosus sp. nov., isolated from soil of a sunflower field.</title>
        <authorList>
            <person name="Jianli Z."/>
            <person name="Ying Z."/>
        </authorList>
    </citation>
    <scope>NUCLEOTIDE SEQUENCE [LARGE SCALE GENOMIC DNA]</scope>
    <source>
        <strain evidence="13 14">XBU10</strain>
    </source>
</reference>
<comment type="function">
    <text evidence="11">Mediates influx of magnesium ions. Alternates between open and closed states. Activated by low cytoplasmic Mg(2+) levels. Inactive when cytoplasmic Mg(2+) levels are high.</text>
</comment>
<dbReference type="PANTHER" id="PTHR46494:SF1">
    <property type="entry name" value="CORA FAMILY METAL ION TRANSPORTER (EUROFUNG)"/>
    <property type="match status" value="1"/>
</dbReference>
<keyword evidence="9 12" id="KW-0472">Membrane</keyword>
<dbReference type="InterPro" id="IPR045863">
    <property type="entry name" value="CorA_TM1_TM2"/>
</dbReference>
<dbReference type="OrthoDB" id="9803416at2"/>
<dbReference type="FunFam" id="1.20.58.340:FF:000004">
    <property type="entry name" value="Magnesium transport protein CorA"/>
    <property type="match status" value="1"/>
</dbReference>
<evidence type="ECO:0000256" key="12">
    <source>
        <dbReference type="SAM" id="Phobius"/>
    </source>
</evidence>
<dbReference type="RefSeq" id="WP_149103745.1">
    <property type="nucleotide sequence ID" value="NZ_VTFT01000001.1"/>
</dbReference>
<dbReference type="GO" id="GO:0015095">
    <property type="term" value="F:magnesium ion transmembrane transporter activity"/>
    <property type="evidence" value="ECO:0007669"/>
    <property type="project" value="TreeGrafter"/>
</dbReference>
<evidence type="ECO:0000256" key="4">
    <source>
        <dbReference type="ARBA" id="ARBA00022475"/>
    </source>
</evidence>
<gene>
    <name evidence="13" type="ORF">FZO89_13485</name>
</gene>
<keyword evidence="14" id="KW-1185">Reference proteome</keyword>
<comment type="caution">
    <text evidence="13">The sequence shown here is derived from an EMBL/GenBank/DDBJ whole genome shotgun (WGS) entry which is preliminary data.</text>
</comment>
<comment type="similarity">
    <text evidence="2">Belongs to the CorA metal ion transporter (MIT) (TC 1.A.35) family.</text>
</comment>
<feature type="transmembrane region" description="Helical" evidence="12">
    <location>
        <begin position="308"/>
        <end position="328"/>
    </location>
</feature>
<keyword evidence="3" id="KW-0813">Transport</keyword>
<proteinExistence type="inferred from homology"/>
<protein>
    <submittedName>
        <fullName evidence="13">Magnesium and cobalt transport protein CorA</fullName>
    </submittedName>
</protein>
<dbReference type="EMBL" id="VTFT01000001">
    <property type="protein sequence ID" value="TYT27191.1"/>
    <property type="molecule type" value="Genomic_DNA"/>
</dbReference>
<keyword evidence="8" id="KW-0406">Ion transport</keyword>